<evidence type="ECO:0000313" key="2">
    <source>
        <dbReference type="EMBL" id="KAF9496432.1"/>
    </source>
</evidence>
<proteinExistence type="predicted"/>
<organism evidence="2 3">
    <name type="scientific">Pleurotus eryngii</name>
    <name type="common">Boletus of the steppes</name>
    <dbReference type="NCBI Taxonomy" id="5323"/>
    <lineage>
        <taxon>Eukaryota</taxon>
        <taxon>Fungi</taxon>
        <taxon>Dikarya</taxon>
        <taxon>Basidiomycota</taxon>
        <taxon>Agaricomycotina</taxon>
        <taxon>Agaricomycetes</taxon>
        <taxon>Agaricomycetidae</taxon>
        <taxon>Agaricales</taxon>
        <taxon>Pleurotineae</taxon>
        <taxon>Pleurotaceae</taxon>
        <taxon>Pleurotus</taxon>
    </lineage>
</organism>
<reference evidence="2" key="1">
    <citation type="submission" date="2020-11" db="EMBL/GenBank/DDBJ databases">
        <authorList>
            <consortium name="DOE Joint Genome Institute"/>
            <person name="Ahrendt S."/>
            <person name="Riley R."/>
            <person name="Andreopoulos W."/>
            <person name="Labutti K."/>
            <person name="Pangilinan J."/>
            <person name="Ruiz-Duenas F.J."/>
            <person name="Barrasa J.M."/>
            <person name="Sanchez-Garcia M."/>
            <person name="Camarero S."/>
            <person name="Miyauchi S."/>
            <person name="Serrano A."/>
            <person name="Linde D."/>
            <person name="Babiker R."/>
            <person name="Drula E."/>
            <person name="Ayuso-Fernandez I."/>
            <person name="Pacheco R."/>
            <person name="Padilla G."/>
            <person name="Ferreira P."/>
            <person name="Barriuso J."/>
            <person name="Kellner H."/>
            <person name="Castanera R."/>
            <person name="Alfaro M."/>
            <person name="Ramirez L."/>
            <person name="Pisabarro A.G."/>
            <person name="Kuo A."/>
            <person name="Tritt A."/>
            <person name="Lipzen A."/>
            <person name="He G."/>
            <person name="Yan M."/>
            <person name="Ng V."/>
            <person name="Cullen D."/>
            <person name="Martin F."/>
            <person name="Rosso M.-N."/>
            <person name="Henrissat B."/>
            <person name="Hibbett D."/>
            <person name="Martinez A.T."/>
            <person name="Grigoriev I.V."/>
        </authorList>
    </citation>
    <scope>NUCLEOTIDE SEQUENCE</scope>
    <source>
        <strain evidence="2">ATCC 90797</strain>
    </source>
</reference>
<gene>
    <name evidence="2" type="ORF">BDN71DRAFT_1505740</name>
</gene>
<protein>
    <submittedName>
        <fullName evidence="2">Uncharacterized protein</fullName>
    </submittedName>
</protein>
<dbReference type="AlphaFoldDB" id="A0A9P6D9J7"/>
<keyword evidence="1" id="KW-1133">Transmembrane helix</keyword>
<keyword evidence="1" id="KW-0812">Transmembrane</keyword>
<dbReference type="OrthoDB" id="3365917at2759"/>
<feature type="transmembrane region" description="Helical" evidence="1">
    <location>
        <begin position="81"/>
        <end position="99"/>
    </location>
</feature>
<sequence>MAQHRHLPSIPTGYPRQKKLFNIIVPAVWLTFDGYNNTGALVGEGTPDTPLPAALDTTLLNCLNATIINNVPLVDATGTRWSAPSIALLPLFWIAWFLSARL</sequence>
<keyword evidence="1" id="KW-0472">Membrane</keyword>
<name>A0A9P6D9J7_PLEER</name>
<dbReference type="EMBL" id="MU154552">
    <property type="protein sequence ID" value="KAF9496432.1"/>
    <property type="molecule type" value="Genomic_DNA"/>
</dbReference>
<keyword evidence="3" id="KW-1185">Reference proteome</keyword>
<accession>A0A9P6D9J7</accession>
<dbReference type="Proteomes" id="UP000807025">
    <property type="component" value="Unassembled WGS sequence"/>
</dbReference>
<comment type="caution">
    <text evidence="2">The sequence shown here is derived from an EMBL/GenBank/DDBJ whole genome shotgun (WGS) entry which is preliminary data.</text>
</comment>
<evidence type="ECO:0000256" key="1">
    <source>
        <dbReference type="SAM" id="Phobius"/>
    </source>
</evidence>
<evidence type="ECO:0000313" key="3">
    <source>
        <dbReference type="Proteomes" id="UP000807025"/>
    </source>
</evidence>